<sequence>MSRLTRFFRRLGRDDRGAIAIQFALLAIPMSILVFALIDLGRISLQRHQMQDALDAATLMAARSTAVTDAELESVGDPAFLAEIAGLNLGLSASNASFKAGAGNHIIGTATATVKPIIANLWTTDDFNLTATSDVVRSSKNLEVAVVLDITGSMSGSRITDLKTGASDLVDIVVKDQQAPFYSKVAIVPYSVGVNVGTYADAVRGAVIARTITGVSKTNAAVVASAAHGFIVGDKVTISGVSGPTMLNGNTYNITAASADSFTINANTSNAPKYVSGGVATCDTSTNPGCLNFTFTSASNTKETRTLSTCVTERTGTYAYTDIAPSIAPVGRNYPTTKLENSMQPNPCPTATITPLSSDRVTLKGQINALSIGGSTAGQIGFAWGWYMVSPNFGYLWPNATQRPAPYNSKDLVKVVVLMTDGAFNTPYCKGVIAKDAGSGSGAVDDHINCVATNGDAFTQTRKLCDAMKDPSLKLTIFTVGFDVGGDANAVNMLKYCATDAQHVYFPATGSELKTAFKSIAQEISSLRIAK</sequence>
<dbReference type="Gene3D" id="3.40.50.410">
    <property type="entry name" value="von Willebrand factor, type A domain"/>
    <property type="match status" value="1"/>
</dbReference>
<evidence type="ECO:0000313" key="3">
    <source>
        <dbReference type="EMBL" id="AVQ03958.1"/>
    </source>
</evidence>
<feature type="domain" description="Putative Flp pilus-assembly TadG-like N-terminal" evidence="1">
    <location>
        <begin position="17"/>
        <end position="63"/>
    </location>
</feature>
<dbReference type="RefSeq" id="WP_013081013.1">
    <property type="nucleotide sequence ID" value="NZ_CP027850.1"/>
</dbReference>
<dbReference type="InterPro" id="IPR036465">
    <property type="entry name" value="vWFA_dom_sf"/>
</dbReference>
<proteinExistence type="predicted"/>
<feature type="domain" description="Ubiquitin-activating enzyme E1 FCCH" evidence="2">
    <location>
        <begin position="223"/>
        <end position="281"/>
    </location>
</feature>
<evidence type="ECO:0000313" key="4">
    <source>
        <dbReference type="Proteomes" id="UP000240527"/>
    </source>
</evidence>
<reference evidence="3 4" key="1">
    <citation type="journal article" date="2015" name="Biotechnol. Bioeng.">
        <title>Genome sequence and phenotypic characterization of Caulobacter segnis.</title>
        <authorList>
            <person name="Patel S."/>
            <person name="Fletcher B."/>
            <person name="Scott D.C."/>
            <person name="Ely B."/>
        </authorList>
    </citation>
    <scope>NUCLEOTIDE SEQUENCE [LARGE SCALE GENOMIC DNA]</scope>
    <source>
        <strain evidence="3 4">TK0059</strain>
    </source>
</reference>
<dbReference type="InterPro" id="IPR032418">
    <property type="entry name" value="E1_FCCH"/>
</dbReference>
<dbReference type="InterPro" id="IPR028087">
    <property type="entry name" value="Tad_N"/>
</dbReference>
<protein>
    <submittedName>
        <fullName evidence="3">Pilus assembly protein TadG</fullName>
    </submittedName>
</protein>
<dbReference type="Pfam" id="PF16190">
    <property type="entry name" value="E1_FCCH"/>
    <property type="match status" value="1"/>
</dbReference>
<dbReference type="Gene3D" id="2.40.30.180">
    <property type="entry name" value="Ubiquitin-activating enzyme E1, FCCH domain"/>
    <property type="match status" value="1"/>
</dbReference>
<dbReference type="InterPro" id="IPR042302">
    <property type="entry name" value="E1_FCCH_sf"/>
</dbReference>
<evidence type="ECO:0000259" key="2">
    <source>
        <dbReference type="Pfam" id="PF16190"/>
    </source>
</evidence>
<keyword evidence="4" id="KW-1185">Reference proteome</keyword>
<name>A0ABM6TL29_9CAUL</name>
<dbReference type="SUPFAM" id="SSF53300">
    <property type="entry name" value="vWA-like"/>
    <property type="match status" value="1"/>
</dbReference>
<accession>A0ABM6TL29</accession>
<organism evidence="3 4">
    <name type="scientific">Caulobacter segnis</name>
    <dbReference type="NCBI Taxonomy" id="88688"/>
    <lineage>
        <taxon>Bacteria</taxon>
        <taxon>Pseudomonadati</taxon>
        <taxon>Pseudomonadota</taxon>
        <taxon>Alphaproteobacteria</taxon>
        <taxon>Caulobacterales</taxon>
        <taxon>Caulobacteraceae</taxon>
        <taxon>Caulobacter</taxon>
    </lineage>
</organism>
<dbReference type="Pfam" id="PF13400">
    <property type="entry name" value="Tad"/>
    <property type="match status" value="1"/>
</dbReference>
<dbReference type="Proteomes" id="UP000240527">
    <property type="component" value="Chromosome"/>
</dbReference>
<dbReference type="EMBL" id="CP027850">
    <property type="protein sequence ID" value="AVQ03958.1"/>
    <property type="molecule type" value="Genomic_DNA"/>
</dbReference>
<gene>
    <name evidence="3" type="ORF">B7G68_20185</name>
</gene>
<evidence type="ECO:0000259" key="1">
    <source>
        <dbReference type="Pfam" id="PF13400"/>
    </source>
</evidence>